<comment type="similarity">
    <text evidence="6">Belongs to the class I-like SAM-binding methyltransferase superfamily. RNA M5U methyltransferase family.</text>
</comment>
<dbReference type="InterPro" id="IPR045850">
    <property type="entry name" value="TRM2_met"/>
</dbReference>
<dbReference type="AlphaFoldDB" id="A0A915B5V6"/>
<name>A0A915B5V6_PARUN</name>
<dbReference type="GO" id="GO:0003723">
    <property type="term" value="F:RNA binding"/>
    <property type="evidence" value="ECO:0007669"/>
    <property type="project" value="TreeGrafter"/>
</dbReference>
<feature type="domain" description="Methyltransferase" evidence="8">
    <location>
        <begin position="531"/>
        <end position="601"/>
    </location>
</feature>
<dbReference type="InterPro" id="IPR035979">
    <property type="entry name" value="RBD_domain_sf"/>
</dbReference>
<evidence type="ECO:0000256" key="2">
    <source>
        <dbReference type="ARBA" id="ARBA00022679"/>
    </source>
</evidence>
<evidence type="ECO:0000256" key="5">
    <source>
        <dbReference type="ARBA" id="ARBA00047278"/>
    </source>
</evidence>
<accession>A0A915B5V6</accession>
<proteinExistence type="inferred from homology"/>
<keyword evidence="9" id="KW-1185">Reference proteome</keyword>
<dbReference type="GO" id="GO:0032259">
    <property type="term" value="P:methylation"/>
    <property type="evidence" value="ECO:0007669"/>
    <property type="project" value="UniProtKB-KW"/>
</dbReference>
<dbReference type="SUPFAM" id="SSF53335">
    <property type="entry name" value="S-adenosyl-L-methionine-dependent methyltransferases"/>
    <property type="match status" value="1"/>
</dbReference>
<reference evidence="10" key="1">
    <citation type="submission" date="2022-11" db="UniProtKB">
        <authorList>
            <consortium name="WormBaseParasite"/>
        </authorList>
    </citation>
    <scope>IDENTIFICATION</scope>
</reference>
<evidence type="ECO:0000256" key="3">
    <source>
        <dbReference type="ARBA" id="ARBA00022691"/>
    </source>
</evidence>
<dbReference type="PANTHER" id="PTHR45904:SF2">
    <property type="entry name" value="TRNA (URACIL-5-)-METHYLTRANSFERASE HOMOLOG A"/>
    <property type="match status" value="1"/>
</dbReference>
<keyword evidence="3 6" id="KW-0949">S-adenosyl-L-methionine</keyword>
<feature type="binding site" evidence="6">
    <location>
        <position position="403"/>
    </location>
    <ligand>
        <name>S-adenosyl-L-methionine</name>
        <dbReference type="ChEBI" id="CHEBI:59789"/>
    </ligand>
</feature>
<dbReference type="Gene3D" id="3.30.70.330">
    <property type="match status" value="1"/>
</dbReference>
<dbReference type="Gene3D" id="2.40.50.1070">
    <property type="match status" value="1"/>
</dbReference>
<dbReference type="InterPro" id="IPR029063">
    <property type="entry name" value="SAM-dependent_MTases_sf"/>
</dbReference>
<dbReference type="EC" id="2.1.1.35" evidence="4"/>
<dbReference type="PROSITE" id="PS51687">
    <property type="entry name" value="SAM_MT_RNA_M5U"/>
    <property type="match status" value="1"/>
</dbReference>
<dbReference type="InterPro" id="IPR010280">
    <property type="entry name" value="U5_MeTrfase_fam"/>
</dbReference>
<organism evidence="9 10">
    <name type="scientific">Parascaris univalens</name>
    <name type="common">Nematode worm</name>
    <dbReference type="NCBI Taxonomy" id="6257"/>
    <lineage>
        <taxon>Eukaryota</taxon>
        <taxon>Metazoa</taxon>
        <taxon>Ecdysozoa</taxon>
        <taxon>Nematoda</taxon>
        <taxon>Chromadorea</taxon>
        <taxon>Rhabditida</taxon>
        <taxon>Spirurina</taxon>
        <taxon>Ascaridomorpha</taxon>
        <taxon>Ascaridoidea</taxon>
        <taxon>Ascarididae</taxon>
        <taxon>Parascaris</taxon>
    </lineage>
</organism>
<keyword evidence="2 6" id="KW-0808">Transferase</keyword>
<comment type="caution">
    <text evidence="6">Lacks conserved residue(s) required for the propagation of feature annotation.</text>
</comment>
<dbReference type="WBParaSite" id="PgR026_g042_t02">
    <property type="protein sequence ID" value="PgR026_g042_t02"/>
    <property type="gene ID" value="PgR026_g042"/>
</dbReference>
<feature type="compositionally biased region" description="Basic and acidic residues" evidence="7">
    <location>
        <begin position="444"/>
        <end position="456"/>
    </location>
</feature>
<feature type="active site" description="Nucleophile" evidence="6">
    <location>
        <position position="654"/>
    </location>
</feature>
<protein>
    <recommendedName>
        <fullName evidence="4">tRNA (uracil(54)-C(5))-methyltransferase</fullName>
        <ecNumber evidence="4">2.1.1.35</ecNumber>
    </recommendedName>
</protein>
<dbReference type="InterPro" id="IPR012677">
    <property type="entry name" value="Nucleotide-bd_a/b_plait_sf"/>
</dbReference>
<evidence type="ECO:0000313" key="9">
    <source>
        <dbReference type="Proteomes" id="UP000887569"/>
    </source>
</evidence>
<sequence>MTILAFEYEKRGDRVMDESLNRAKYEEDDEGELVDIRSNNATDIRETIEENTPEEEKFVEKAESGVNYPSNPSTNCRVQLQNLPRYMGHKQIKIFLAKHLQKSSLRKIRMFSDTVYFSLSSSEEASKAIDLLNGFELKGHKITARICAPEPIKGRDISRSHSDIPVRRSAREIVTPLADIDYNEQLERKMADAKRLATTLVRQMVSANVKDARSINAWELVQPIRRSPQTSGYRNKCEFTVGNDLEGNICVGFVGGRFSASLHYILPMDECTNISERMKGIVNAFQKFVVDSEQAPFNEFERTGLWKMLTVREFIDDVMIIVTIFPMIDSEKEGQLKEALVERFLRVDTLSDEENKFRVTSIYWQKLANASDPPVYEHIAGTPYIYETIVGVRFRISPGAFFQTNSYGAAVLYSTIAEKTNLLSATDDTSRTDAVDLEGMDLSGHTEGEFGNKSERSASNVDLKIEKRDVNPKESSNEVTVESDSRCIAQRGAEYDERSVERSEQIAAKKRKLDQDYADMEKNPGKMNRASKATVILDVCCGTGTIGLCLLSLLKNSKSTDRRYLIGIEMVPEAIEDAKCNASENMFTEEECHFVSGKAEDVFRGLRHYMPTSIKLDEANVVAILDPPRAGIHEKVVLGCRMLSSLKRLIFVSCEPSLALKNFVDLCRPKSKKYDGEPFKLTSITPIDMFPQTKHCEWVVELDR</sequence>
<feature type="binding site" evidence="6">
    <location>
        <position position="626"/>
    </location>
    <ligand>
        <name>S-adenosyl-L-methionine</name>
        <dbReference type="ChEBI" id="CHEBI:59789"/>
    </ligand>
</feature>
<evidence type="ECO:0000256" key="4">
    <source>
        <dbReference type="ARBA" id="ARBA00033763"/>
    </source>
</evidence>
<dbReference type="SUPFAM" id="SSF54928">
    <property type="entry name" value="RNA-binding domain, RBD"/>
    <property type="match status" value="1"/>
</dbReference>
<evidence type="ECO:0000256" key="7">
    <source>
        <dbReference type="SAM" id="MobiDB-lite"/>
    </source>
</evidence>
<dbReference type="Gene3D" id="3.40.50.150">
    <property type="entry name" value="Vaccinia Virus protein VP39"/>
    <property type="match status" value="2"/>
</dbReference>
<dbReference type="GO" id="GO:0030697">
    <property type="term" value="F:tRNA (uracil(54)-C5)-methyltransferase activity, S-adenosyl methionine-dependent"/>
    <property type="evidence" value="ECO:0007669"/>
    <property type="project" value="UniProtKB-EC"/>
</dbReference>
<dbReference type="Proteomes" id="UP000887569">
    <property type="component" value="Unplaced"/>
</dbReference>
<dbReference type="PANTHER" id="PTHR45904">
    <property type="entry name" value="TRNA (URACIL-5-)-METHYLTRANSFERASE"/>
    <property type="match status" value="1"/>
</dbReference>
<evidence type="ECO:0000313" key="10">
    <source>
        <dbReference type="WBParaSite" id="PgR026_g042_t02"/>
    </source>
</evidence>
<feature type="binding site" evidence="6">
    <location>
        <position position="569"/>
    </location>
    <ligand>
        <name>S-adenosyl-L-methionine</name>
        <dbReference type="ChEBI" id="CHEBI:59789"/>
    </ligand>
</feature>
<evidence type="ECO:0000256" key="1">
    <source>
        <dbReference type="ARBA" id="ARBA00022603"/>
    </source>
</evidence>
<dbReference type="GO" id="GO:0006396">
    <property type="term" value="P:RNA processing"/>
    <property type="evidence" value="ECO:0007669"/>
    <property type="project" value="InterPro"/>
</dbReference>
<dbReference type="Pfam" id="PF13847">
    <property type="entry name" value="Methyltransf_31"/>
    <property type="match status" value="1"/>
</dbReference>
<evidence type="ECO:0000256" key="6">
    <source>
        <dbReference type="PROSITE-ProRule" id="PRU01024"/>
    </source>
</evidence>
<keyword evidence="1 6" id="KW-0489">Methyltransferase</keyword>
<dbReference type="CDD" id="cd02440">
    <property type="entry name" value="AdoMet_MTases"/>
    <property type="match status" value="1"/>
</dbReference>
<feature type="region of interest" description="Disordered" evidence="7">
    <location>
        <begin position="441"/>
        <end position="462"/>
    </location>
</feature>
<comment type="catalytic activity">
    <reaction evidence="5">
        <text>uridine(54) in tRNA + S-adenosyl-L-methionine = 5-methyluridine(54) in tRNA + S-adenosyl-L-homocysteine + H(+)</text>
        <dbReference type="Rhea" id="RHEA:42712"/>
        <dbReference type="Rhea" id="RHEA-COMP:10167"/>
        <dbReference type="Rhea" id="RHEA-COMP:10193"/>
        <dbReference type="ChEBI" id="CHEBI:15378"/>
        <dbReference type="ChEBI" id="CHEBI:57856"/>
        <dbReference type="ChEBI" id="CHEBI:59789"/>
        <dbReference type="ChEBI" id="CHEBI:65315"/>
        <dbReference type="ChEBI" id="CHEBI:74447"/>
        <dbReference type="EC" id="2.1.1.35"/>
    </reaction>
    <physiologicalReaction direction="left-to-right" evidence="5">
        <dbReference type="Rhea" id="RHEA:42713"/>
    </physiologicalReaction>
</comment>
<evidence type="ECO:0000259" key="8">
    <source>
        <dbReference type="Pfam" id="PF13847"/>
    </source>
</evidence>
<dbReference type="InterPro" id="IPR025714">
    <property type="entry name" value="Methyltranfer_dom"/>
</dbReference>